<sequence length="182" mass="20551">MGARQSKNEPIVIYNDPEVAINFSPDLVRKLQGQPPDSELVSRFGSFPTPPSFPPPRQRPSHNQQQQQQQQQQQHQQSTGYDSSSVDDVVRGRVARELALQTEIRLGNEQRSADAVAREAEDLIRRQKILPKTEPSPSAVAAVTAATNCYRKNQSRPLDCWREVEVMKLEAKKARRNFVAAH</sequence>
<reference evidence="2" key="1">
    <citation type="submission" date="2020-05" db="EMBL/GenBank/DDBJ databases">
        <title>Phylogenomic resolution of chytrid fungi.</title>
        <authorList>
            <person name="Stajich J.E."/>
            <person name="Amses K."/>
            <person name="Simmons R."/>
            <person name="Seto K."/>
            <person name="Myers J."/>
            <person name="Bonds A."/>
            <person name="Quandt C.A."/>
            <person name="Barry K."/>
            <person name="Liu P."/>
            <person name="Grigoriev I."/>
            <person name="Longcore J.E."/>
            <person name="James T.Y."/>
        </authorList>
    </citation>
    <scope>NUCLEOTIDE SEQUENCE</scope>
    <source>
        <strain evidence="2">JEL0379</strain>
    </source>
</reference>
<dbReference type="EMBL" id="JADGJQ010000008">
    <property type="protein sequence ID" value="KAJ3182775.1"/>
    <property type="molecule type" value="Genomic_DNA"/>
</dbReference>
<evidence type="ECO:0000256" key="1">
    <source>
        <dbReference type="SAM" id="MobiDB-lite"/>
    </source>
</evidence>
<accession>A0AAD5TPT4</accession>
<feature type="compositionally biased region" description="Low complexity" evidence="1">
    <location>
        <begin position="64"/>
        <end position="87"/>
    </location>
</feature>
<dbReference type="AlphaFoldDB" id="A0AAD5TPT4"/>
<dbReference type="Proteomes" id="UP001212152">
    <property type="component" value="Unassembled WGS sequence"/>
</dbReference>
<evidence type="ECO:0000313" key="3">
    <source>
        <dbReference type="Proteomes" id="UP001212152"/>
    </source>
</evidence>
<name>A0AAD5TPT4_9FUNG</name>
<feature type="region of interest" description="Disordered" evidence="1">
    <location>
        <begin position="26"/>
        <end position="88"/>
    </location>
</feature>
<keyword evidence="3" id="KW-1185">Reference proteome</keyword>
<dbReference type="InterPro" id="IPR012471">
    <property type="entry name" value="DUF1690"/>
</dbReference>
<dbReference type="Pfam" id="PF07956">
    <property type="entry name" value="DUF1690"/>
    <property type="match status" value="1"/>
</dbReference>
<organism evidence="2 3">
    <name type="scientific">Geranomyces variabilis</name>
    <dbReference type="NCBI Taxonomy" id="109894"/>
    <lineage>
        <taxon>Eukaryota</taxon>
        <taxon>Fungi</taxon>
        <taxon>Fungi incertae sedis</taxon>
        <taxon>Chytridiomycota</taxon>
        <taxon>Chytridiomycota incertae sedis</taxon>
        <taxon>Chytridiomycetes</taxon>
        <taxon>Spizellomycetales</taxon>
        <taxon>Powellomycetaceae</taxon>
        <taxon>Geranomyces</taxon>
    </lineage>
</organism>
<proteinExistence type="predicted"/>
<protein>
    <submittedName>
        <fullName evidence="2">Uncharacterized protein</fullName>
    </submittedName>
</protein>
<comment type="caution">
    <text evidence="2">The sequence shown here is derived from an EMBL/GenBank/DDBJ whole genome shotgun (WGS) entry which is preliminary data.</text>
</comment>
<evidence type="ECO:0000313" key="2">
    <source>
        <dbReference type="EMBL" id="KAJ3182775.1"/>
    </source>
</evidence>
<feature type="compositionally biased region" description="Pro residues" evidence="1">
    <location>
        <begin position="48"/>
        <end position="58"/>
    </location>
</feature>
<gene>
    <name evidence="2" type="ORF">HDU87_008114</name>
</gene>